<dbReference type="Proteomes" id="UP000518091">
    <property type="component" value="Unassembled WGS sequence"/>
</dbReference>
<reference evidence="8 10" key="1">
    <citation type="submission" date="2020-05" db="EMBL/GenBank/DDBJ databases">
        <title>Comparative genomic analysis of denitrifying bacteria from Halomonas genus.</title>
        <authorList>
            <person name="Wang L."/>
            <person name="Shao Z."/>
        </authorList>
    </citation>
    <scope>NUCLEOTIDE SEQUENCE [LARGE SCALE GENOMIC DNA]</scope>
    <source>
        <strain evidence="8 10">DSM 17331</strain>
    </source>
</reference>
<dbReference type="InterPro" id="IPR043428">
    <property type="entry name" value="LivM-like"/>
</dbReference>
<dbReference type="EMBL" id="JABFUB010000022">
    <property type="protein sequence ID" value="MCG6663466.1"/>
    <property type="molecule type" value="Genomic_DNA"/>
</dbReference>
<dbReference type="AlphaFoldDB" id="A0A7W0AEP2"/>
<accession>A0A7W0AEP2</accession>
<organism evidence="7 9">
    <name type="scientific">Billgrantia kenyensis</name>
    <dbReference type="NCBI Taxonomy" id="321266"/>
    <lineage>
        <taxon>Bacteria</taxon>
        <taxon>Pseudomonadati</taxon>
        <taxon>Pseudomonadota</taxon>
        <taxon>Gammaproteobacteria</taxon>
        <taxon>Oceanospirillales</taxon>
        <taxon>Halomonadaceae</taxon>
        <taxon>Billgrantia</taxon>
    </lineage>
</organism>
<dbReference type="InterPro" id="IPR001851">
    <property type="entry name" value="ABC_transp_permease"/>
</dbReference>
<protein>
    <submittedName>
        <fullName evidence="7">Branched-chain amino acid ABC transporter permease</fullName>
    </submittedName>
</protein>
<proteinExistence type="predicted"/>
<evidence type="ECO:0000256" key="1">
    <source>
        <dbReference type="ARBA" id="ARBA00004429"/>
    </source>
</evidence>
<evidence type="ECO:0000313" key="8">
    <source>
        <dbReference type="EMBL" id="MCG6663466.1"/>
    </source>
</evidence>
<keyword evidence="5 6" id="KW-0472">Membrane</keyword>
<dbReference type="RefSeq" id="WP_181516110.1">
    <property type="nucleotide sequence ID" value="NZ_JABFUB010000022.1"/>
</dbReference>
<evidence type="ECO:0000256" key="6">
    <source>
        <dbReference type="SAM" id="Phobius"/>
    </source>
</evidence>
<keyword evidence="3 6" id="KW-0812">Transmembrane</keyword>
<evidence type="ECO:0000313" key="10">
    <source>
        <dbReference type="Proteomes" id="UP000814353"/>
    </source>
</evidence>
<dbReference type="CDD" id="cd06581">
    <property type="entry name" value="TM_PBP1_LivM_like"/>
    <property type="match status" value="1"/>
</dbReference>
<feature type="transmembrane region" description="Helical" evidence="6">
    <location>
        <begin position="7"/>
        <end position="25"/>
    </location>
</feature>
<evidence type="ECO:0000256" key="3">
    <source>
        <dbReference type="ARBA" id="ARBA00022692"/>
    </source>
</evidence>
<keyword evidence="2" id="KW-1003">Cell membrane</keyword>
<name>A0A7W0AEP2_9GAMM</name>
<dbReference type="Proteomes" id="UP000814353">
    <property type="component" value="Unassembled WGS sequence"/>
</dbReference>
<keyword evidence="4 6" id="KW-1133">Transmembrane helix</keyword>
<feature type="transmembrane region" description="Helical" evidence="6">
    <location>
        <begin position="59"/>
        <end position="78"/>
    </location>
</feature>
<dbReference type="GO" id="GO:0015658">
    <property type="term" value="F:branched-chain amino acid transmembrane transporter activity"/>
    <property type="evidence" value="ECO:0007669"/>
    <property type="project" value="InterPro"/>
</dbReference>
<feature type="transmembrane region" description="Helical" evidence="6">
    <location>
        <begin position="202"/>
        <end position="223"/>
    </location>
</feature>
<feature type="transmembrane region" description="Helical" evidence="6">
    <location>
        <begin position="229"/>
        <end position="246"/>
    </location>
</feature>
<feature type="transmembrane region" description="Helical" evidence="6">
    <location>
        <begin position="31"/>
        <end position="52"/>
    </location>
</feature>
<feature type="transmembrane region" description="Helical" evidence="6">
    <location>
        <begin position="84"/>
        <end position="104"/>
    </location>
</feature>
<feature type="transmembrane region" description="Helical" evidence="6">
    <location>
        <begin position="253"/>
        <end position="270"/>
    </location>
</feature>
<dbReference type="GO" id="GO:0005886">
    <property type="term" value="C:plasma membrane"/>
    <property type="evidence" value="ECO:0007669"/>
    <property type="project" value="UniProtKB-SubCell"/>
</dbReference>
<dbReference type="PANTHER" id="PTHR30482:SF10">
    <property type="entry name" value="HIGH-AFFINITY BRANCHED-CHAIN AMINO ACID TRANSPORT PROTEIN BRAE"/>
    <property type="match status" value="1"/>
</dbReference>
<evidence type="ECO:0000256" key="5">
    <source>
        <dbReference type="ARBA" id="ARBA00023136"/>
    </source>
</evidence>
<feature type="transmembrane region" description="Helical" evidence="6">
    <location>
        <begin position="111"/>
        <end position="132"/>
    </location>
</feature>
<evidence type="ECO:0000313" key="9">
    <source>
        <dbReference type="Proteomes" id="UP000518091"/>
    </source>
</evidence>
<comment type="caution">
    <text evidence="7">The sequence shown here is derived from an EMBL/GenBank/DDBJ whole genome shotgun (WGS) entry which is preliminary data.</text>
</comment>
<keyword evidence="10" id="KW-1185">Reference proteome</keyword>
<dbReference type="Pfam" id="PF02653">
    <property type="entry name" value="BPD_transp_2"/>
    <property type="match status" value="1"/>
</dbReference>
<feature type="transmembrane region" description="Helical" evidence="6">
    <location>
        <begin position="152"/>
        <end position="171"/>
    </location>
</feature>
<evidence type="ECO:0000256" key="2">
    <source>
        <dbReference type="ARBA" id="ARBA00022475"/>
    </source>
</evidence>
<evidence type="ECO:0000313" key="7">
    <source>
        <dbReference type="EMBL" id="MBA2780546.1"/>
    </source>
</evidence>
<sequence>MTTNARSTLLGAILLLAGVIGFALLPGFVGGYGLSMAINFLMFAILATAWAMFSGPSGYVSLATVAFFGIGAYTVAVLGEQLPWGAVLLLSAAIAFLVALLVGLSTLRLRGVYFVIFSFGLAELIRQVVNWYESTQAGSVGRYVFLDITQEQIVWQLTAVLALLFIVGWLIERSRVGFALRMIGDDETVALHCGVNITLIKVLVFSLSAAFMALVGAIVAPRWTYLDPSIAFNPNISFQVLIMALLGGARRLYGPLLGVIPMVLLFEYLSSSFPQLFSILLGITFLAIVYMVPHGVAGLIEGYVQRYRERFPGRRAGENLQKESAL</sequence>
<evidence type="ECO:0000256" key="4">
    <source>
        <dbReference type="ARBA" id="ARBA00022989"/>
    </source>
</evidence>
<dbReference type="EMBL" id="JACEFT010000026">
    <property type="protein sequence ID" value="MBA2780546.1"/>
    <property type="molecule type" value="Genomic_DNA"/>
</dbReference>
<reference evidence="7 9" key="2">
    <citation type="submission" date="2020-07" db="EMBL/GenBank/DDBJ databases">
        <title>Identification of Halomonas strains.</title>
        <authorList>
            <person name="Xiao Z."/>
            <person name="Shen J."/>
        </authorList>
    </citation>
    <scope>NUCLEOTIDE SEQUENCE [LARGE SCALE GENOMIC DNA]</scope>
    <source>
        <strain evidence="7 9">DSM 17331</strain>
    </source>
</reference>
<feature type="transmembrane region" description="Helical" evidence="6">
    <location>
        <begin position="276"/>
        <end position="300"/>
    </location>
</feature>
<comment type="subcellular location">
    <subcellularLocation>
        <location evidence="1">Cell inner membrane</location>
        <topology evidence="1">Multi-pass membrane protein</topology>
    </subcellularLocation>
</comment>
<gene>
    <name evidence="7" type="ORF">H1D44_16785</name>
    <name evidence="8" type="ORF">HOP48_18200</name>
</gene>
<dbReference type="PANTHER" id="PTHR30482">
    <property type="entry name" value="HIGH-AFFINITY BRANCHED-CHAIN AMINO ACID TRANSPORT SYSTEM PERMEASE"/>
    <property type="match status" value="1"/>
</dbReference>